<dbReference type="EMBL" id="BAABKB010000023">
    <property type="protein sequence ID" value="GAA5023672.1"/>
    <property type="molecule type" value="Genomic_DNA"/>
</dbReference>
<protein>
    <submittedName>
        <fullName evidence="2">Uncharacterized protein</fullName>
    </submittedName>
</protein>
<gene>
    <name evidence="2" type="ORF">GCM10023335_56630</name>
</gene>
<evidence type="ECO:0000313" key="2">
    <source>
        <dbReference type="EMBL" id="GAA5023672.1"/>
    </source>
</evidence>
<keyword evidence="3" id="KW-1185">Reference proteome</keyword>
<sequence length="273" mass="29540">MSRLARRYWASLTDTNVESVELLIEYGRQRNATLWQKYVASLLDMPVTCGATTETKQTEGPTPAPTSTIFYDMETVVDIGTAPPNRGSWWRGAGLAFVTLLALAVALGVSHLLPPAPGVATPATSVDAVYHKVNDPAGYVISVPRGWAREETQGKLQPVVTYTAPNGLDRLMVFEVKETSATESSAQAQSIAEGFKGYQYLGRRTGADWTEFSYRYDSRQYGATQTVDHRFHAAGGTLYAIIVYSPPGTDMTEPLTKAVNSLCPTGAHCPGPG</sequence>
<feature type="transmembrane region" description="Helical" evidence="1">
    <location>
        <begin position="93"/>
        <end position="113"/>
    </location>
</feature>
<keyword evidence="1" id="KW-1133">Transmembrane helix</keyword>
<proteinExistence type="predicted"/>
<accession>A0ABP9JB29</accession>
<evidence type="ECO:0000256" key="1">
    <source>
        <dbReference type="SAM" id="Phobius"/>
    </source>
</evidence>
<comment type="caution">
    <text evidence="2">The sequence shown here is derived from an EMBL/GenBank/DDBJ whole genome shotgun (WGS) entry which is preliminary data.</text>
</comment>
<dbReference type="Proteomes" id="UP001501759">
    <property type="component" value="Unassembled WGS sequence"/>
</dbReference>
<dbReference type="RefSeq" id="WP_345655237.1">
    <property type="nucleotide sequence ID" value="NZ_BAABKB010000023.1"/>
</dbReference>
<keyword evidence="1" id="KW-0812">Transmembrane</keyword>
<organism evidence="2 3">
    <name type="scientific">Streptomyces siamensis</name>
    <dbReference type="NCBI Taxonomy" id="1274986"/>
    <lineage>
        <taxon>Bacteria</taxon>
        <taxon>Bacillati</taxon>
        <taxon>Actinomycetota</taxon>
        <taxon>Actinomycetes</taxon>
        <taxon>Kitasatosporales</taxon>
        <taxon>Streptomycetaceae</taxon>
        <taxon>Streptomyces</taxon>
    </lineage>
</organism>
<evidence type="ECO:0000313" key="3">
    <source>
        <dbReference type="Proteomes" id="UP001501759"/>
    </source>
</evidence>
<reference evidence="3" key="1">
    <citation type="journal article" date="2019" name="Int. J. Syst. Evol. Microbiol.">
        <title>The Global Catalogue of Microorganisms (GCM) 10K type strain sequencing project: providing services to taxonomists for standard genome sequencing and annotation.</title>
        <authorList>
            <consortium name="The Broad Institute Genomics Platform"/>
            <consortium name="The Broad Institute Genome Sequencing Center for Infectious Disease"/>
            <person name="Wu L."/>
            <person name="Ma J."/>
        </authorList>
    </citation>
    <scope>NUCLEOTIDE SEQUENCE [LARGE SCALE GENOMIC DNA]</scope>
    <source>
        <strain evidence="3">JCM 18409</strain>
    </source>
</reference>
<name>A0ABP9JB29_9ACTN</name>
<keyword evidence="1" id="KW-0472">Membrane</keyword>